<dbReference type="EMBL" id="BARV01046247">
    <property type="protein sequence ID" value="GAI64248.1"/>
    <property type="molecule type" value="Genomic_DNA"/>
</dbReference>
<sequence>FAVERLEIGRVHLALEDARDSGEGLPPVTLFEV</sequence>
<reference evidence="1" key="1">
    <citation type="journal article" date="2014" name="Front. Microbiol.">
        <title>High frequency of phylogenetically diverse reductive dehalogenase-homologous genes in deep subseafloor sedimentary metagenomes.</title>
        <authorList>
            <person name="Kawai M."/>
            <person name="Futagami T."/>
            <person name="Toyoda A."/>
            <person name="Takaki Y."/>
            <person name="Nishi S."/>
            <person name="Hori S."/>
            <person name="Arai W."/>
            <person name="Tsubouchi T."/>
            <person name="Morono Y."/>
            <person name="Uchiyama I."/>
            <person name="Ito T."/>
            <person name="Fujiyama A."/>
            <person name="Inagaki F."/>
            <person name="Takami H."/>
        </authorList>
    </citation>
    <scope>NUCLEOTIDE SEQUENCE</scope>
    <source>
        <strain evidence="1">Expedition CK06-06</strain>
    </source>
</reference>
<gene>
    <name evidence="1" type="ORF">S06H3_67120</name>
</gene>
<name>X1Q7N6_9ZZZZ</name>
<dbReference type="AlphaFoldDB" id="X1Q7N6"/>
<feature type="non-terminal residue" evidence="1">
    <location>
        <position position="33"/>
    </location>
</feature>
<organism evidence="1">
    <name type="scientific">marine sediment metagenome</name>
    <dbReference type="NCBI Taxonomy" id="412755"/>
    <lineage>
        <taxon>unclassified sequences</taxon>
        <taxon>metagenomes</taxon>
        <taxon>ecological metagenomes</taxon>
    </lineage>
</organism>
<accession>X1Q7N6</accession>
<proteinExistence type="predicted"/>
<feature type="non-terminal residue" evidence="1">
    <location>
        <position position="1"/>
    </location>
</feature>
<comment type="caution">
    <text evidence="1">The sequence shown here is derived from an EMBL/GenBank/DDBJ whole genome shotgun (WGS) entry which is preliminary data.</text>
</comment>
<protein>
    <submittedName>
        <fullName evidence="1">Uncharacterized protein</fullName>
    </submittedName>
</protein>
<evidence type="ECO:0000313" key="1">
    <source>
        <dbReference type="EMBL" id="GAI64248.1"/>
    </source>
</evidence>